<proteinExistence type="predicted"/>
<protein>
    <submittedName>
        <fullName evidence="2">Uncharacterized protein</fullName>
    </submittedName>
</protein>
<dbReference type="EMBL" id="SMOD01000001">
    <property type="protein sequence ID" value="TDG10978.1"/>
    <property type="molecule type" value="Genomic_DNA"/>
</dbReference>
<sequence>MFRTIVEQTSRFSAIFPLSPVLRASLRGVGILVAALMALMLALMVAPHSTRANLAVCVASQSESPSEHGKLDSYSAQSAQSLAIERCID</sequence>
<keyword evidence="1" id="KW-0812">Transmembrane</keyword>
<evidence type="ECO:0000313" key="3">
    <source>
        <dbReference type="Proteomes" id="UP000295606"/>
    </source>
</evidence>
<evidence type="ECO:0000256" key="1">
    <source>
        <dbReference type="SAM" id="Phobius"/>
    </source>
</evidence>
<organism evidence="2 3">
    <name type="scientific">Paraburkholderia guartelaensis</name>
    <dbReference type="NCBI Taxonomy" id="2546446"/>
    <lineage>
        <taxon>Bacteria</taxon>
        <taxon>Pseudomonadati</taxon>
        <taxon>Pseudomonadota</taxon>
        <taxon>Betaproteobacteria</taxon>
        <taxon>Burkholderiales</taxon>
        <taxon>Burkholderiaceae</taxon>
        <taxon>Paraburkholderia</taxon>
    </lineage>
</organism>
<reference evidence="2 3" key="1">
    <citation type="submission" date="2019-03" db="EMBL/GenBank/DDBJ databases">
        <title>Paraburkholderia sp. isolated from native Mimosa gymnas in Guartela State Park, Brazil.</title>
        <authorList>
            <person name="Paulitsch F."/>
            <person name="Hungria M."/>
            <person name="Delamuta J.R.M."/>
            <person name="Ribeiro R.A."/>
            <person name="Dall'Agnol R."/>
            <person name="Silva J.S.B."/>
        </authorList>
    </citation>
    <scope>NUCLEOTIDE SEQUENCE [LARGE SCALE GENOMIC DNA]</scope>
    <source>
        <strain evidence="2 3">CNPSo 3008</strain>
    </source>
</reference>
<feature type="transmembrane region" description="Helical" evidence="1">
    <location>
        <begin position="26"/>
        <end position="46"/>
    </location>
</feature>
<dbReference type="OrthoDB" id="9107187at2"/>
<gene>
    <name evidence="2" type="ORF">E1N52_01595</name>
</gene>
<dbReference type="Proteomes" id="UP000295606">
    <property type="component" value="Unassembled WGS sequence"/>
</dbReference>
<keyword evidence="1" id="KW-0472">Membrane</keyword>
<comment type="caution">
    <text evidence="2">The sequence shown here is derived from an EMBL/GenBank/DDBJ whole genome shotgun (WGS) entry which is preliminary data.</text>
</comment>
<accession>A0A4R5LMK1</accession>
<dbReference type="RefSeq" id="WP_133179565.1">
    <property type="nucleotide sequence ID" value="NZ_SMOD01000001.1"/>
</dbReference>
<dbReference type="AlphaFoldDB" id="A0A4R5LMK1"/>
<name>A0A4R5LMK1_9BURK</name>
<evidence type="ECO:0000313" key="2">
    <source>
        <dbReference type="EMBL" id="TDG10978.1"/>
    </source>
</evidence>
<keyword evidence="1" id="KW-1133">Transmembrane helix</keyword>